<evidence type="ECO:0000313" key="2">
    <source>
        <dbReference type="EMBL" id="KOM25286.1"/>
    </source>
</evidence>
<organism evidence="2 3">
    <name type="scientific">Phaseolus angularis</name>
    <name type="common">Azuki bean</name>
    <name type="synonym">Vigna angularis</name>
    <dbReference type="NCBI Taxonomy" id="3914"/>
    <lineage>
        <taxon>Eukaryota</taxon>
        <taxon>Viridiplantae</taxon>
        <taxon>Streptophyta</taxon>
        <taxon>Embryophyta</taxon>
        <taxon>Tracheophyta</taxon>
        <taxon>Spermatophyta</taxon>
        <taxon>Magnoliopsida</taxon>
        <taxon>eudicotyledons</taxon>
        <taxon>Gunneridae</taxon>
        <taxon>Pentapetalae</taxon>
        <taxon>rosids</taxon>
        <taxon>fabids</taxon>
        <taxon>Fabales</taxon>
        <taxon>Fabaceae</taxon>
        <taxon>Papilionoideae</taxon>
        <taxon>50 kb inversion clade</taxon>
        <taxon>NPAAA clade</taxon>
        <taxon>indigoferoid/millettioid clade</taxon>
        <taxon>Phaseoleae</taxon>
        <taxon>Vigna</taxon>
    </lineage>
</organism>
<dbReference type="Proteomes" id="UP000053144">
    <property type="component" value="Unassembled WGS sequence"/>
</dbReference>
<dbReference type="AlphaFoldDB" id="A0A0L9T4J4"/>
<evidence type="ECO:0008006" key="4">
    <source>
        <dbReference type="Google" id="ProtNLM"/>
    </source>
</evidence>
<reference evidence="3" key="1">
    <citation type="journal article" date="2015" name="Proc. Natl. Acad. Sci. U.S.A.">
        <title>Genome sequencing of adzuki bean (Vigna angularis) provides insight into high starch and low fat accumulation and domestication.</title>
        <authorList>
            <person name="Yang K."/>
            <person name="Tian Z."/>
            <person name="Chen C."/>
            <person name="Luo L."/>
            <person name="Zhao B."/>
            <person name="Wang Z."/>
            <person name="Yu L."/>
            <person name="Li Y."/>
            <person name="Sun Y."/>
            <person name="Li W."/>
            <person name="Chen Y."/>
            <person name="Li Y."/>
            <person name="Zhang Y."/>
            <person name="Ai D."/>
            <person name="Zhao J."/>
            <person name="Shang C."/>
            <person name="Ma Y."/>
            <person name="Wu B."/>
            <person name="Wang M."/>
            <person name="Gao L."/>
            <person name="Sun D."/>
            <person name="Zhang P."/>
            <person name="Guo F."/>
            <person name="Wang W."/>
            <person name="Li Y."/>
            <person name="Wang J."/>
            <person name="Varshney R.K."/>
            <person name="Wang J."/>
            <person name="Ling H.Q."/>
            <person name="Wan P."/>
        </authorList>
    </citation>
    <scope>NUCLEOTIDE SEQUENCE</scope>
    <source>
        <strain evidence="3">cv. Jingnong 6</strain>
    </source>
</reference>
<evidence type="ECO:0000313" key="3">
    <source>
        <dbReference type="Proteomes" id="UP000053144"/>
    </source>
</evidence>
<dbReference type="EMBL" id="KQ258262">
    <property type="protein sequence ID" value="KOM25286.1"/>
    <property type="molecule type" value="Genomic_DNA"/>
</dbReference>
<feature type="region of interest" description="Disordered" evidence="1">
    <location>
        <begin position="8"/>
        <end position="44"/>
    </location>
</feature>
<evidence type="ECO:0000256" key="1">
    <source>
        <dbReference type="SAM" id="MobiDB-lite"/>
    </source>
</evidence>
<accession>A0A0L9T4J4</accession>
<gene>
    <name evidence="2" type="ORF">LR48_Vigan86s000500</name>
</gene>
<protein>
    <recommendedName>
        <fullName evidence="4">HMA domain-containing protein</fullName>
    </recommendedName>
</protein>
<dbReference type="STRING" id="3914.A0A0L9T4J4"/>
<dbReference type="Gramene" id="KOM25286">
    <property type="protein sequence ID" value="KOM25286"/>
    <property type="gene ID" value="LR48_Vigan86s000500"/>
</dbReference>
<name>A0A0L9T4J4_PHAAN</name>
<sequence length="316" mass="35635">MPCVLLQHRLPNSDRVLPPPPPSPPSLSTSFPRKPLAPITTEPNATTLNRIPEKKLIHAKSQSHCKLRLRRNSSRNMASSPLHNHHEAFIHPQYVNTNSRWTISKSFLITTRKQSKLRNSNSTVTIAQPRLNPMYKSYSSSSREASNQSGVLSGRMQRLMVVQGIDPAVAKVGLGGGAGRCSGEVFLALPYTSSTVWSAFSASKRKRLEKVVLKVDVHEDKIKQKAMKAVFGISVQVIAKLRKFCHTEIVSVGAAKEEKKEEPKKDDKKKEDEKKDSTKEIVPDPLKFYQTYGYYYQMKPHYNPYYSAISVEEEMN</sequence>
<proteinExistence type="predicted"/>
<feature type="region of interest" description="Disordered" evidence="1">
    <location>
        <begin position="255"/>
        <end position="278"/>
    </location>
</feature>